<dbReference type="AlphaFoldDB" id="A0A0A9HVL7"/>
<evidence type="ECO:0000313" key="1">
    <source>
        <dbReference type="EMBL" id="JAE36953.1"/>
    </source>
</evidence>
<reference evidence="1" key="1">
    <citation type="submission" date="2014-09" db="EMBL/GenBank/DDBJ databases">
        <authorList>
            <person name="Magalhaes I.L.F."/>
            <person name="Oliveira U."/>
            <person name="Santos F.R."/>
            <person name="Vidigal T.H.D.A."/>
            <person name="Brescovit A.D."/>
            <person name="Santos A.J."/>
        </authorList>
    </citation>
    <scope>NUCLEOTIDE SEQUENCE</scope>
    <source>
        <tissue evidence="1">Shoot tissue taken approximately 20 cm above the soil surface</tissue>
    </source>
</reference>
<protein>
    <submittedName>
        <fullName evidence="1">Uncharacterized protein</fullName>
    </submittedName>
</protein>
<accession>A0A0A9HVL7</accession>
<sequence>MPSSHQDLSNCQCYVPWVCMTEKKIAMCK</sequence>
<proteinExistence type="predicted"/>
<organism evidence="1">
    <name type="scientific">Arundo donax</name>
    <name type="common">Giant reed</name>
    <name type="synonym">Donax arundinaceus</name>
    <dbReference type="NCBI Taxonomy" id="35708"/>
    <lineage>
        <taxon>Eukaryota</taxon>
        <taxon>Viridiplantae</taxon>
        <taxon>Streptophyta</taxon>
        <taxon>Embryophyta</taxon>
        <taxon>Tracheophyta</taxon>
        <taxon>Spermatophyta</taxon>
        <taxon>Magnoliopsida</taxon>
        <taxon>Liliopsida</taxon>
        <taxon>Poales</taxon>
        <taxon>Poaceae</taxon>
        <taxon>PACMAD clade</taxon>
        <taxon>Arundinoideae</taxon>
        <taxon>Arundineae</taxon>
        <taxon>Arundo</taxon>
    </lineage>
</organism>
<name>A0A0A9HVL7_ARUDO</name>
<dbReference type="EMBL" id="GBRH01160943">
    <property type="protein sequence ID" value="JAE36953.1"/>
    <property type="molecule type" value="Transcribed_RNA"/>
</dbReference>
<reference evidence="1" key="2">
    <citation type="journal article" date="2015" name="Data Brief">
        <title>Shoot transcriptome of the giant reed, Arundo donax.</title>
        <authorList>
            <person name="Barrero R.A."/>
            <person name="Guerrero F.D."/>
            <person name="Moolhuijzen P."/>
            <person name="Goolsby J.A."/>
            <person name="Tidwell J."/>
            <person name="Bellgard S.E."/>
            <person name="Bellgard M.I."/>
        </authorList>
    </citation>
    <scope>NUCLEOTIDE SEQUENCE</scope>
    <source>
        <tissue evidence="1">Shoot tissue taken approximately 20 cm above the soil surface</tissue>
    </source>
</reference>